<dbReference type="GO" id="GO:0043190">
    <property type="term" value="C:ATP-binding cassette (ABC) transporter complex"/>
    <property type="evidence" value="ECO:0007669"/>
    <property type="project" value="InterPro"/>
</dbReference>
<reference evidence="18" key="3">
    <citation type="submission" date="2019-03" db="EMBL/GenBank/DDBJ databases">
        <title>Complete genome of Methylacidiphilum kamchatkense Kam1.</title>
        <authorList>
            <person name="Kruse T."/>
            <person name="Murarilal Ratnadevi C."/>
            <person name="Erikstad H.-A."/>
            <person name="Birkeland N.-K."/>
        </authorList>
    </citation>
    <scope>NUCLEOTIDE SEQUENCE [LARGE SCALE GENOMIC DNA]</scope>
    <source>
        <strain evidence="18">kam1</strain>
    </source>
</reference>
<evidence type="ECO:0000256" key="8">
    <source>
        <dbReference type="ARBA" id="ARBA00022906"/>
    </source>
</evidence>
<dbReference type="PANTHER" id="PTHR30477">
    <property type="entry name" value="ABC-TRANSPORTER METAL-BINDING PROTEIN"/>
    <property type="match status" value="1"/>
</dbReference>
<keyword evidence="4 13" id="KW-0813">Transport</keyword>
<proteinExistence type="inferred from homology"/>
<keyword evidence="7" id="KW-0862">Zinc</keyword>
<feature type="transmembrane region" description="Helical" evidence="14">
    <location>
        <begin position="103"/>
        <end position="122"/>
    </location>
</feature>
<evidence type="ECO:0000313" key="18">
    <source>
        <dbReference type="Proteomes" id="UP000315925"/>
    </source>
</evidence>
<keyword evidence="5" id="KW-1003">Cell membrane</keyword>
<dbReference type="EMBL" id="JQNX01000003">
    <property type="protein sequence ID" value="KIE58643.1"/>
    <property type="molecule type" value="Genomic_DNA"/>
</dbReference>
<dbReference type="GO" id="GO:0010043">
    <property type="term" value="P:response to zinc ion"/>
    <property type="evidence" value="ECO:0007669"/>
    <property type="project" value="TreeGrafter"/>
</dbReference>
<dbReference type="Proteomes" id="UP000315925">
    <property type="component" value="Chromosome"/>
</dbReference>
<dbReference type="KEGG" id="mkc:kam1_726"/>
<sequence>MEILSFDFLRRSLLGAALAGPTCALLGIITTSRGQAFFSDSLSHASIAGYGLGLLIELFAFRYFNLSFPENFLSAFLFLYCLGISLCFAYFLNKSKLESDTLLSIIFTGSVAIGILLLTKFVRYPLIESLLFGDINASSWTDIGLLGMVAVVTFSFLLFNMPALLLTMIDENMAISEGVEVKKLNYWTVLLIGGVVALSLKLLGALLVSAMIVIPAASGKMWAWNFRSLLLISLVNGFLGAVGGVVLSYYMDAMTGPTIVGCDIFLLLLALLFKNLFKKKNLKTIRNS</sequence>
<comment type="similarity">
    <text evidence="3 13">Belongs to the ABC-3 integral membrane protein family.</text>
</comment>
<keyword evidence="10" id="KW-0406">Ion transport</keyword>
<evidence type="ECO:0000313" key="16">
    <source>
        <dbReference type="EMBL" id="QDQ41972.1"/>
    </source>
</evidence>
<evidence type="ECO:0000313" key="17">
    <source>
        <dbReference type="Proteomes" id="UP000031594"/>
    </source>
</evidence>
<feature type="transmembrane region" description="Helical" evidence="14">
    <location>
        <begin position="42"/>
        <end position="60"/>
    </location>
</feature>
<evidence type="ECO:0000256" key="14">
    <source>
        <dbReference type="SAM" id="Phobius"/>
    </source>
</evidence>
<reference evidence="16" key="2">
    <citation type="journal article" date="2019" name="BMC Genomics">
        <title>Complete genome sequence analysis of the thermoacidophilic verrucomicrobial methanotroph 'Candidatus Methylacidiphilum kamchatkense' strain Kam1 and comparison with its closest relatives.</title>
        <authorList>
            <person name="Kruse T."/>
            <person name="Ratnadevi C.M."/>
            <person name="Erikstad H.A."/>
            <person name="Birkeland N.K."/>
        </authorList>
    </citation>
    <scope>NUCLEOTIDE SEQUENCE</scope>
    <source>
        <strain evidence="16">Kam1</strain>
    </source>
</reference>
<dbReference type="SUPFAM" id="SSF81345">
    <property type="entry name" value="ABC transporter involved in vitamin B12 uptake, BtuC"/>
    <property type="match status" value="1"/>
</dbReference>
<dbReference type="RefSeq" id="WP_039721120.1">
    <property type="nucleotide sequence ID" value="NZ_CP037899.1"/>
</dbReference>
<dbReference type="InterPro" id="IPR037294">
    <property type="entry name" value="ABC_BtuC-like"/>
</dbReference>
<dbReference type="Pfam" id="PF00950">
    <property type="entry name" value="ABC-3"/>
    <property type="match status" value="1"/>
</dbReference>
<dbReference type="OrthoDB" id="9798540at2"/>
<dbReference type="STRING" id="1202785.A946_04130"/>
<organism evidence="16 18">
    <name type="scientific">Methylacidiphilum kamchatkense Kam1</name>
    <dbReference type="NCBI Taxonomy" id="1202785"/>
    <lineage>
        <taxon>Bacteria</taxon>
        <taxon>Pseudomonadati</taxon>
        <taxon>Verrucomicrobiota</taxon>
        <taxon>Methylacidiphilae</taxon>
        <taxon>Methylacidiphilales</taxon>
        <taxon>Methylacidiphilaceae</taxon>
        <taxon>Methylacidiphilum (ex Ratnadevi et al. 2023)</taxon>
    </lineage>
</organism>
<evidence type="ECO:0000256" key="10">
    <source>
        <dbReference type="ARBA" id="ARBA00023065"/>
    </source>
</evidence>
<accession>A0A0C1US79</accession>
<feature type="transmembrane region" description="Helical" evidence="14">
    <location>
        <begin position="72"/>
        <end position="91"/>
    </location>
</feature>
<comment type="subcellular location">
    <subcellularLocation>
        <location evidence="2 13">Cell membrane</location>
        <topology evidence="2 13">Multi-pass membrane protein</topology>
    </subcellularLocation>
</comment>
<reference evidence="15 17" key="1">
    <citation type="submission" date="2014-08" db="EMBL/GenBank/DDBJ databases">
        <title>Methylacidiphilum kamchatkense strain Kam1 draft genome sequence.</title>
        <authorList>
            <person name="Birkeland N.-K."/>
            <person name="Erikstad H.A."/>
        </authorList>
    </citation>
    <scope>NUCLEOTIDE SEQUENCE [LARGE SCALE GENOMIC DNA]</scope>
    <source>
        <strain evidence="15 17">Kam1</strain>
    </source>
</reference>
<keyword evidence="9 14" id="KW-1133">Transmembrane helix</keyword>
<keyword evidence="11 14" id="KW-0472">Membrane</keyword>
<evidence type="ECO:0000256" key="2">
    <source>
        <dbReference type="ARBA" id="ARBA00004651"/>
    </source>
</evidence>
<dbReference type="EMBL" id="CP037899">
    <property type="protein sequence ID" value="QDQ41972.1"/>
    <property type="molecule type" value="Genomic_DNA"/>
</dbReference>
<keyword evidence="6 13" id="KW-0812">Transmembrane</keyword>
<feature type="transmembrane region" description="Helical" evidence="14">
    <location>
        <begin position="12"/>
        <end position="30"/>
    </location>
</feature>
<dbReference type="InterPro" id="IPR001626">
    <property type="entry name" value="ABC_TroCD"/>
</dbReference>
<feature type="transmembrane region" description="Helical" evidence="14">
    <location>
        <begin position="257"/>
        <end position="277"/>
    </location>
</feature>
<evidence type="ECO:0000256" key="5">
    <source>
        <dbReference type="ARBA" id="ARBA00022475"/>
    </source>
</evidence>
<feature type="transmembrane region" description="Helical" evidence="14">
    <location>
        <begin position="143"/>
        <end position="166"/>
    </location>
</feature>
<evidence type="ECO:0000313" key="15">
    <source>
        <dbReference type="EMBL" id="KIE58643.1"/>
    </source>
</evidence>
<evidence type="ECO:0000256" key="1">
    <source>
        <dbReference type="ARBA" id="ARBA00002313"/>
    </source>
</evidence>
<evidence type="ECO:0000256" key="7">
    <source>
        <dbReference type="ARBA" id="ARBA00022833"/>
    </source>
</evidence>
<evidence type="ECO:0000256" key="11">
    <source>
        <dbReference type="ARBA" id="ARBA00023136"/>
    </source>
</evidence>
<keyword evidence="8" id="KW-0864">Zinc transport</keyword>
<name>A0A0C1US79_9BACT</name>
<dbReference type="GO" id="GO:0055085">
    <property type="term" value="P:transmembrane transport"/>
    <property type="evidence" value="ECO:0007669"/>
    <property type="project" value="InterPro"/>
</dbReference>
<dbReference type="PANTHER" id="PTHR30477:SF23">
    <property type="entry name" value="HIGH-AFFINITY ZINC UPTAKE SYSTEM MEMBRANE PROTEIN ZNUB"/>
    <property type="match status" value="1"/>
</dbReference>
<dbReference type="Gene3D" id="1.10.3470.10">
    <property type="entry name" value="ABC transporter involved in vitamin B12 uptake, BtuC"/>
    <property type="match status" value="1"/>
</dbReference>
<evidence type="ECO:0000256" key="3">
    <source>
        <dbReference type="ARBA" id="ARBA00008034"/>
    </source>
</evidence>
<gene>
    <name evidence="15" type="ORF">A946_04130</name>
    <name evidence="16" type="ORF">kam1_726</name>
</gene>
<evidence type="ECO:0000256" key="9">
    <source>
        <dbReference type="ARBA" id="ARBA00022989"/>
    </source>
</evidence>
<protein>
    <recommendedName>
        <fullName evidence="12">High-affinity zinc uptake system membrane protein ZnuB</fullName>
    </recommendedName>
</protein>
<evidence type="ECO:0000256" key="6">
    <source>
        <dbReference type="ARBA" id="ARBA00022692"/>
    </source>
</evidence>
<dbReference type="Proteomes" id="UP000031594">
    <property type="component" value="Unassembled WGS sequence"/>
</dbReference>
<dbReference type="GO" id="GO:0006829">
    <property type="term" value="P:zinc ion transport"/>
    <property type="evidence" value="ECO:0007669"/>
    <property type="project" value="UniProtKB-KW"/>
</dbReference>
<dbReference type="AlphaFoldDB" id="A0A0C1US79"/>
<evidence type="ECO:0000256" key="12">
    <source>
        <dbReference type="ARBA" id="ARBA00040080"/>
    </source>
</evidence>
<keyword evidence="17" id="KW-1185">Reference proteome</keyword>
<evidence type="ECO:0000256" key="4">
    <source>
        <dbReference type="ARBA" id="ARBA00022448"/>
    </source>
</evidence>
<evidence type="ECO:0000256" key="13">
    <source>
        <dbReference type="RuleBase" id="RU003943"/>
    </source>
</evidence>
<feature type="transmembrane region" description="Helical" evidence="14">
    <location>
        <begin position="186"/>
        <end position="217"/>
    </location>
</feature>
<comment type="function">
    <text evidence="1">Involved in the high-affinity zinc uptake transport system.</text>
</comment>
<feature type="transmembrane region" description="Helical" evidence="14">
    <location>
        <begin position="229"/>
        <end position="251"/>
    </location>
</feature>